<keyword evidence="2" id="KW-0548">Nucleotidyltransferase</keyword>
<dbReference type="Pfam" id="PF13966">
    <property type="entry name" value="zf-RVT"/>
    <property type="match status" value="1"/>
</dbReference>
<evidence type="ECO:0000259" key="1">
    <source>
        <dbReference type="Pfam" id="PF13966"/>
    </source>
</evidence>
<dbReference type="PANTHER" id="PTHR36617">
    <property type="entry name" value="PROTEIN, PUTATIVE-RELATED"/>
    <property type="match status" value="1"/>
</dbReference>
<accession>A0A7J6VM14</accession>
<name>A0A7J6VM14_THATH</name>
<dbReference type="GO" id="GO:0003964">
    <property type="term" value="F:RNA-directed DNA polymerase activity"/>
    <property type="evidence" value="ECO:0007669"/>
    <property type="project" value="UniProtKB-KW"/>
</dbReference>
<evidence type="ECO:0000313" key="2">
    <source>
        <dbReference type="EMBL" id="KAF5185180.1"/>
    </source>
</evidence>
<dbReference type="AlphaFoldDB" id="A0A7J6VM14"/>
<dbReference type="InterPro" id="IPR026960">
    <property type="entry name" value="RVT-Znf"/>
</dbReference>
<gene>
    <name evidence="2" type="ORF">FRX31_025233</name>
</gene>
<keyword evidence="2" id="KW-0695">RNA-directed DNA polymerase</keyword>
<keyword evidence="3" id="KW-1185">Reference proteome</keyword>
<proteinExistence type="predicted"/>
<comment type="caution">
    <text evidence="2">The sequence shown here is derived from an EMBL/GenBank/DDBJ whole genome shotgun (WGS) entry which is preliminary data.</text>
</comment>
<dbReference type="OrthoDB" id="1736633at2759"/>
<dbReference type="Proteomes" id="UP000554482">
    <property type="component" value="Unassembled WGS sequence"/>
</dbReference>
<sequence>MLPKFKEGISYKLGNGLRISFWHNEWMGVSDLAARFPLIYTLYILKGASVRDMRQGTENGDIWQIQLRRSLRDWERPVLDDMLERIGVAVFTEERDCWCWKWSKKGSFTIKSMYKHLVDDKFSLIRSREVFPTDLVWETALPTNIKFFFWTLFLGRTLTRLNLIHKGMIISEVCPLCSLLSGSISHLFMHCPLVLELWSVLLASEHQTLMKLYEAETARG</sequence>
<keyword evidence="2" id="KW-0808">Transferase</keyword>
<evidence type="ECO:0000313" key="3">
    <source>
        <dbReference type="Proteomes" id="UP000554482"/>
    </source>
</evidence>
<protein>
    <submittedName>
        <fullName evidence="2">Reverse transcriptase zinc-binding domain</fullName>
    </submittedName>
</protein>
<feature type="non-terminal residue" evidence="2">
    <location>
        <position position="220"/>
    </location>
</feature>
<reference evidence="2 3" key="1">
    <citation type="submission" date="2020-06" db="EMBL/GenBank/DDBJ databases">
        <title>Transcriptomic and genomic resources for Thalictrum thalictroides and T. hernandezii: Facilitating candidate gene discovery in an emerging model plant lineage.</title>
        <authorList>
            <person name="Arias T."/>
            <person name="Riano-Pachon D.M."/>
            <person name="Di Stilio V.S."/>
        </authorList>
    </citation>
    <scope>NUCLEOTIDE SEQUENCE [LARGE SCALE GENOMIC DNA]</scope>
    <source>
        <strain evidence="3">cv. WT478/WT964</strain>
        <tissue evidence="2">Leaves</tissue>
    </source>
</reference>
<organism evidence="2 3">
    <name type="scientific">Thalictrum thalictroides</name>
    <name type="common">Rue-anemone</name>
    <name type="synonym">Anemone thalictroides</name>
    <dbReference type="NCBI Taxonomy" id="46969"/>
    <lineage>
        <taxon>Eukaryota</taxon>
        <taxon>Viridiplantae</taxon>
        <taxon>Streptophyta</taxon>
        <taxon>Embryophyta</taxon>
        <taxon>Tracheophyta</taxon>
        <taxon>Spermatophyta</taxon>
        <taxon>Magnoliopsida</taxon>
        <taxon>Ranunculales</taxon>
        <taxon>Ranunculaceae</taxon>
        <taxon>Thalictroideae</taxon>
        <taxon>Thalictrum</taxon>
    </lineage>
</organism>
<feature type="domain" description="Reverse transcriptase zinc-binding" evidence="1">
    <location>
        <begin position="108"/>
        <end position="198"/>
    </location>
</feature>
<dbReference type="EMBL" id="JABWDY010031055">
    <property type="protein sequence ID" value="KAF5185180.1"/>
    <property type="molecule type" value="Genomic_DNA"/>
</dbReference>
<dbReference type="PANTHER" id="PTHR36617:SF15">
    <property type="entry name" value="REVERSE TRANSCRIPTASE ZINC-BINDING DOMAIN-CONTAINING PROTEIN"/>
    <property type="match status" value="1"/>
</dbReference>